<evidence type="ECO:0000313" key="9">
    <source>
        <dbReference type="EMBL" id="WEK35273.1"/>
    </source>
</evidence>
<dbReference type="CDD" id="cd01556">
    <property type="entry name" value="EPSP_synthase"/>
    <property type="match status" value="1"/>
</dbReference>
<feature type="binding site" evidence="7">
    <location>
        <position position="20"/>
    </location>
    <ligand>
        <name>3-phosphoshikimate</name>
        <dbReference type="ChEBI" id="CHEBI:145989"/>
    </ligand>
</feature>
<dbReference type="GO" id="GO:0003866">
    <property type="term" value="F:3-phosphoshikimate 1-carboxyvinyltransferase activity"/>
    <property type="evidence" value="ECO:0007669"/>
    <property type="project" value="UniProtKB-UniRule"/>
</dbReference>
<dbReference type="EMBL" id="CP119311">
    <property type="protein sequence ID" value="WEK35273.1"/>
    <property type="molecule type" value="Genomic_DNA"/>
</dbReference>
<dbReference type="InterPro" id="IPR001986">
    <property type="entry name" value="Enolpyruvate_Tfrase_dom"/>
</dbReference>
<feature type="binding site" evidence="7">
    <location>
        <position position="312"/>
    </location>
    <ligand>
        <name>3-phosphoshikimate</name>
        <dbReference type="ChEBI" id="CHEBI:145989"/>
    </ligand>
</feature>
<feature type="binding site" evidence="7">
    <location>
        <position position="20"/>
    </location>
    <ligand>
        <name>phosphoenolpyruvate</name>
        <dbReference type="ChEBI" id="CHEBI:58702"/>
    </ligand>
</feature>
<evidence type="ECO:0000256" key="3">
    <source>
        <dbReference type="ARBA" id="ARBA00022605"/>
    </source>
</evidence>
<feature type="binding site" evidence="7">
    <location>
        <position position="118"/>
    </location>
    <ligand>
        <name>phosphoenolpyruvate</name>
        <dbReference type="ChEBI" id="CHEBI:58702"/>
    </ligand>
</feature>
<feature type="binding site" evidence="7">
    <location>
        <position position="163"/>
    </location>
    <ligand>
        <name>phosphoenolpyruvate</name>
        <dbReference type="ChEBI" id="CHEBI:58702"/>
    </ligand>
</feature>
<comment type="caution">
    <text evidence="7">Lacks conserved residue(s) required for the propagation of feature annotation.</text>
</comment>
<dbReference type="PANTHER" id="PTHR21090">
    <property type="entry name" value="AROM/DEHYDROQUINATE SYNTHASE"/>
    <property type="match status" value="1"/>
</dbReference>
<evidence type="ECO:0000256" key="1">
    <source>
        <dbReference type="ARBA" id="ARBA00004811"/>
    </source>
</evidence>
<comment type="pathway">
    <text evidence="1 7">Metabolic intermediate biosynthesis; chorismate biosynthesis; chorismate from D-erythrose 4-phosphate and phosphoenolpyruvate: step 6/7.</text>
</comment>
<keyword evidence="7" id="KW-0963">Cytoplasm</keyword>
<feature type="binding site" evidence="7">
    <location>
        <position position="90"/>
    </location>
    <ligand>
        <name>phosphoenolpyruvate</name>
        <dbReference type="ChEBI" id="CHEBI:58702"/>
    </ligand>
</feature>
<name>A0AAJ5WRM5_9BACT</name>
<protein>
    <recommendedName>
        <fullName evidence="7">3-phosphoshikimate 1-carboxyvinyltransferase</fullName>
        <ecNumber evidence="7">2.5.1.19</ecNumber>
    </recommendedName>
    <alternativeName>
        <fullName evidence="7">5-enolpyruvylshikimate-3-phosphate synthase</fullName>
        <shortName evidence="7">EPSP synthase</shortName>
        <shortName evidence="7">EPSPS</shortName>
    </alternativeName>
</protein>
<dbReference type="Pfam" id="PF00275">
    <property type="entry name" value="EPSP_synthase"/>
    <property type="match status" value="1"/>
</dbReference>
<dbReference type="InterPro" id="IPR036968">
    <property type="entry name" value="Enolpyruvate_Tfrase_sf"/>
</dbReference>
<evidence type="ECO:0000256" key="5">
    <source>
        <dbReference type="ARBA" id="ARBA00023141"/>
    </source>
</evidence>
<dbReference type="Proteomes" id="UP001220610">
    <property type="component" value="Chromosome"/>
</dbReference>
<keyword evidence="3 7" id="KW-0028">Amino-acid biosynthesis</keyword>
<feature type="binding site" evidence="7">
    <location>
        <position position="343"/>
    </location>
    <ligand>
        <name>phosphoenolpyruvate</name>
        <dbReference type="ChEBI" id="CHEBI:58702"/>
    </ligand>
</feature>
<dbReference type="PIRSF" id="PIRSF000505">
    <property type="entry name" value="EPSPS"/>
    <property type="match status" value="1"/>
</dbReference>
<evidence type="ECO:0000313" key="10">
    <source>
        <dbReference type="Proteomes" id="UP001220610"/>
    </source>
</evidence>
<comment type="similarity">
    <text evidence="2 7">Belongs to the EPSP synthase family.</text>
</comment>
<accession>A0AAJ5WRM5</accession>
<sequence>MIVTVQPGSLEGILLAPTSKSSMQRACAAALLRKGNTLIRNPGHSNDDKAALGVISALGASVIPQEDGSLLVSSEGVQPVSDTVNCGESGLGIRMFTPLVALSRQPITINGEGSLVTRPMDFFDTVLPQLGVKVQSSNGRLPLRIEGPLQPASIEVDGSLSSQFLTGLLMAYAAAGVPENVVLTVKELKSKPYIDLTLQVMSHFGWQVQHEDYERFSFPKLPAVSLASEVSHEPIVYTVEGDWSGAAFLLVAGAIAGDIMVKGLDVFSTQADKAILQALMSADAKLSIHKELIEVGPGPLKAFHFNATECPDLFPPLVALAAYCEGTTAIQGASRLTHKESNRALTLQEEFRKLGVRVELQDDLMLVYGGDGLVGADTHSHHDHRIAMACAVAGLKAKGNTRIEHAEAINKSYPDFYKHIQQLGAQLTIEP</sequence>
<proteinExistence type="inferred from homology"/>
<dbReference type="EC" id="2.5.1.19" evidence="7"/>
<dbReference type="AlphaFoldDB" id="A0AAJ5WRM5"/>
<feature type="binding site" evidence="7">
    <location>
        <position position="21"/>
    </location>
    <ligand>
        <name>3-phosphoshikimate</name>
        <dbReference type="ChEBI" id="CHEBI:145989"/>
    </ligand>
</feature>
<feature type="binding site" evidence="7">
    <location>
        <position position="190"/>
    </location>
    <ligand>
        <name>3-phosphoshikimate</name>
        <dbReference type="ChEBI" id="CHEBI:145989"/>
    </ligand>
</feature>
<feature type="binding site" evidence="7">
    <location>
        <position position="25"/>
    </location>
    <ligand>
        <name>3-phosphoshikimate</name>
        <dbReference type="ChEBI" id="CHEBI:145989"/>
    </ligand>
</feature>
<feature type="domain" description="Enolpyruvate transferase" evidence="8">
    <location>
        <begin position="7"/>
        <end position="418"/>
    </location>
</feature>
<dbReference type="GO" id="GO:0009423">
    <property type="term" value="P:chorismate biosynthetic process"/>
    <property type="evidence" value="ECO:0007669"/>
    <property type="project" value="UniProtKB-UniRule"/>
</dbReference>
<dbReference type="SUPFAM" id="SSF55205">
    <property type="entry name" value="EPT/RTPC-like"/>
    <property type="match status" value="1"/>
</dbReference>
<dbReference type="GO" id="GO:0008652">
    <property type="term" value="P:amino acid biosynthetic process"/>
    <property type="evidence" value="ECO:0007669"/>
    <property type="project" value="UniProtKB-KW"/>
</dbReference>
<gene>
    <name evidence="7 9" type="primary">aroA</name>
    <name evidence="9" type="ORF">P0Y53_22510</name>
</gene>
<evidence type="ECO:0000256" key="4">
    <source>
        <dbReference type="ARBA" id="ARBA00022679"/>
    </source>
</evidence>
<feature type="binding site" evidence="7">
    <location>
        <position position="161"/>
    </location>
    <ligand>
        <name>3-phosphoshikimate</name>
        <dbReference type="ChEBI" id="CHEBI:145989"/>
    </ligand>
</feature>
<comment type="subunit">
    <text evidence="7">Monomer.</text>
</comment>
<evidence type="ECO:0000256" key="7">
    <source>
        <dbReference type="HAMAP-Rule" id="MF_00210"/>
    </source>
</evidence>
<dbReference type="HAMAP" id="MF_00210">
    <property type="entry name" value="EPSP_synth"/>
    <property type="match status" value="1"/>
</dbReference>
<feature type="binding site" evidence="7">
    <location>
        <position position="385"/>
    </location>
    <ligand>
        <name>phosphoenolpyruvate</name>
        <dbReference type="ChEBI" id="CHEBI:58702"/>
    </ligand>
</feature>
<reference evidence="9" key="1">
    <citation type="submission" date="2023-03" db="EMBL/GenBank/DDBJ databases">
        <title>Andean soil-derived lignocellulolytic bacterial consortium as a source of novel taxa and putative plastic-active enzymes.</title>
        <authorList>
            <person name="Diaz-Garcia L."/>
            <person name="Chuvochina M."/>
            <person name="Feuerriegel G."/>
            <person name="Bunk B."/>
            <person name="Sproer C."/>
            <person name="Streit W.R."/>
            <person name="Rodriguez L.M."/>
            <person name="Overmann J."/>
            <person name="Jimenez D.J."/>
        </authorList>
    </citation>
    <scope>NUCLEOTIDE SEQUENCE</scope>
    <source>
        <strain evidence="9">MAG 7</strain>
    </source>
</reference>
<evidence type="ECO:0000256" key="2">
    <source>
        <dbReference type="ARBA" id="ARBA00009948"/>
    </source>
</evidence>
<dbReference type="NCBIfam" id="TIGR01356">
    <property type="entry name" value="aroA"/>
    <property type="match status" value="1"/>
</dbReference>
<feature type="binding site" evidence="7">
    <location>
        <position position="163"/>
    </location>
    <ligand>
        <name>3-phosphoshikimate</name>
        <dbReference type="ChEBI" id="CHEBI:145989"/>
    </ligand>
</feature>
<comment type="catalytic activity">
    <reaction evidence="6">
        <text>3-phosphoshikimate + phosphoenolpyruvate = 5-O-(1-carboxyvinyl)-3-phosphoshikimate + phosphate</text>
        <dbReference type="Rhea" id="RHEA:21256"/>
        <dbReference type="ChEBI" id="CHEBI:43474"/>
        <dbReference type="ChEBI" id="CHEBI:57701"/>
        <dbReference type="ChEBI" id="CHEBI:58702"/>
        <dbReference type="ChEBI" id="CHEBI:145989"/>
        <dbReference type="EC" id="2.5.1.19"/>
    </reaction>
    <physiologicalReaction direction="left-to-right" evidence="6">
        <dbReference type="Rhea" id="RHEA:21257"/>
    </physiologicalReaction>
</comment>
<dbReference type="InterPro" id="IPR006264">
    <property type="entry name" value="EPSP_synthase"/>
</dbReference>
<feature type="binding site" evidence="7">
    <location>
        <position position="162"/>
    </location>
    <ligand>
        <name>3-phosphoshikimate</name>
        <dbReference type="ChEBI" id="CHEBI:145989"/>
    </ligand>
</feature>
<comment type="function">
    <text evidence="7">Catalyzes the transfer of the enolpyruvyl moiety of phosphoenolpyruvate (PEP) to the 5-hydroxyl of shikimate-3-phosphate (S3P) to produce enolpyruvyl shikimate-3-phosphate and inorganic phosphate.</text>
</comment>
<dbReference type="PANTHER" id="PTHR21090:SF5">
    <property type="entry name" value="PENTAFUNCTIONAL AROM POLYPEPTIDE"/>
    <property type="match status" value="1"/>
</dbReference>
<dbReference type="GO" id="GO:0009073">
    <property type="term" value="P:aromatic amino acid family biosynthetic process"/>
    <property type="evidence" value="ECO:0007669"/>
    <property type="project" value="UniProtKB-KW"/>
</dbReference>
<dbReference type="GO" id="GO:0005737">
    <property type="term" value="C:cytoplasm"/>
    <property type="evidence" value="ECO:0007669"/>
    <property type="project" value="UniProtKB-SubCell"/>
</dbReference>
<feature type="binding site" evidence="7">
    <location>
        <position position="411"/>
    </location>
    <ligand>
        <name>phosphoenolpyruvate</name>
        <dbReference type="ChEBI" id="CHEBI:58702"/>
    </ligand>
</feature>
<comment type="subcellular location">
    <subcellularLocation>
        <location evidence="7">Cytoplasm</location>
    </subcellularLocation>
</comment>
<feature type="binding site" evidence="7">
    <location>
        <position position="339"/>
    </location>
    <ligand>
        <name>3-phosphoshikimate</name>
        <dbReference type="ChEBI" id="CHEBI:145989"/>
    </ligand>
</feature>
<organism evidence="9 10">
    <name type="scientific">Candidatus Pseudobacter hemicellulosilyticus</name>
    <dbReference type="NCBI Taxonomy" id="3121375"/>
    <lineage>
        <taxon>Bacteria</taxon>
        <taxon>Pseudomonadati</taxon>
        <taxon>Bacteroidota</taxon>
        <taxon>Chitinophagia</taxon>
        <taxon>Chitinophagales</taxon>
        <taxon>Chitinophagaceae</taxon>
        <taxon>Pseudobacter</taxon>
    </lineage>
</organism>
<dbReference type="InterPro" id="IPR013792">
    <property type="entry name" value="RNA3'P_cycl/enolpyr_Trfase_a/b"/>
</dbReference>
<evidence type="ECO:0000259" key="8">
    <source>
        <dbReference type="Pfam" id="PF00275"/>
    </source>
</evidence>
<keyword evidence="4 7" id="KW-0808">Transferase</keyword>
<feature type="active site" description="Proton acceptor" evidence="7">
    <location>
        <position position="312"/>
    </location>
</feature>
<keyword evidence="5 7" id="KW-0057">Aromatic amino acid biosynthesis</keyword>
<dbReference type="Gene3D" id="3.65.10.10">
    <property type="entry name" value="Enolpyruvate transferase domain"/>
    <property type="match status" value="2"/>
</dbReference>
<evidence type="ECO:0000256" key="6">
    <source>
        <dbReference type="ARBA" id="ARBA00044633"/>
    </source>
</evidence>